<protein>
    <recommendedName>
        <fullName evidence="1">Protein kinase domain-containing protein</fullName>
    </recommendedName>
</protein>
<gene>
    <name evidence="2" type="ORF">P43SY_000235</name>
</gene>
<evidence type="ECO:0000313" key="3">
    <source>
        <dbReference type="Proteomes" id="UP001209570"/>
    </source>
</evidence>
<dbReference type="InterPro" id="IPR000719">
    <property type="entry name" value="Prot_kinase_dom"/>
</dbReference>
<dbReference type="GO" id="GO:0005737">
    <property type="term" value="C:cytoplasm"/>
    <property type="evidence" value="ECO:0007669"/>
    <property type="project" value="TreeGrafter"/>
</dbReference>
<evidence type="ECO:0000259" key="1">
    <source>
        <dbReference type="PROSITE" id="PS50011"/>
    </source>
</evidence>
<evidence type="ECO:0000313" key="2">
    <source>
        <dbReference type="EMBL" id="KAJ0408031.1"/>
    </source>
</evidence>
<dbReference type="InterPro" id="IPR008271">
    <property type="entry name" value="Ser/Thr_kinase_AS"/>
</dbReference>
<dbReference type="GO" id="GO:0004674">
    <property type="term" value="F:protein serine/threonine kinase activity"/>
    <property type="evidence" value="ECO:0007669"/>
    <property type="project" value="TreeGrafter"/>
</dbReference>
<dbReference type="InterPro" id="IPR053235">
    <property type="entry name" value="Ser_Thr_kinase"/>
</dbReference>
<feature type="domain" description="Protein kinase" evidence="1">
    <location>
        <begin position="100"/>
        <end position="358"/>
    </location>
</feature>
<dbReference type="InterPro" id="IPR011009">
    <property type="entry name" value="Kinase-like_dom_sf"/>
</dbReference>
<keyword evidence="3" id="KW-1185">Reference proteome</keyword>
<dbReference type="EMBL" id="JAKCXM010000015">
    <property type="protein sequence ID" value="KAJ0408031.1"/>
    <property type="molecule type" value="Genomic_DNA"/>
</dbReference>
<sequence length="392" mass="44661">MMPVWMAKARWLVLRGSKTPILAVYRQVSTFVMEETPMRVMLLGPDTIVRATGEKYMIITSSRILRNDTWTLAFASSGQRKRMYELVCLWIELSMLLQNLTRLESISKSHSSVVYRCCDRLDSSRVYAMKRVNRLRCGNEIEVTERIVSVESLQPYIARYVFMFEDSKDNTATIVMKYYNGGSLADRIRQIGPLSETIVRNVTASLCLALFLLHQHDVLHLDVKAGNILFDTESPRSFQNLKLVDFGSSAFLSDTQERGKLSGTYGCMAPERFDGRHGPEADVYGAGVVLFHMVVGEIPFEGNDSYQIMARNMQGDVSFGSSRWHRVSPQLRQLAMRMLEKDPDRRITLPEILRLPWLFQPHSKHELLEMPCGPSADDVMLLQSAPLLGFFA</sequence>
<dbReference type="PROSITE" id="PS00108">
    <property type="entry name" value="PROTEIN_KINASE_ST"/>
    <property type="match status" value="1"/>
</dbReference>
<dbReference type="Pfam" id="PF00069">
    <property type="entry name" value="Pkinase"/>
    <property type="match status" value="1"/>
</dbReference>
<dbReference type="SUPFAM" id="SSF56112">
    <property type="entry name" value="Protein kinase-like (PK-like)"/>
    <property type="match status" value="1"/>
</dbReference>
<accession>A0AAD5QE70</accession>
<dbReference type="Gene3D" id="1.10.510.10">
    <property type="entry name" value="Transferase(Phosphotransferase) domain 1"/>
    <property type="match status" value="1"/>
</dbReference>
<proteinExistence type="predicted"/>
<dbReference type="PANTHER" id="PTHR24361">
    <property type="entry name" value="MITOGEN-ACTIVATED KINASE KINASE KINASE"/>
    <property type="match status" value="1"/>
</dbReference>
<dbReference type="Proteomes" id="UP001209570">
    <property type="component" value="Unassembled WGS sequence"/>
</dbReference>
<organism evidence="2 3">
    <name type="scientific">Pythium insidiosum</name>
    <name type="common">Pythiosis disease agent</name>
    <dbReference type="NCBI Taxonomy" id="114742"/>
    <lineage>
        <taxon>Eukaryota</taxon>
        <taxon>Sar</taxon>
        <taxon>Stramenopiles</taxon>
        <taxon>Oomycota</taxon>
        <taxon>Peronosporomycetes</taxon>
        <taxon>Pythiales</taxon>
        <taxon>Pythiaceae</taxon>
        <taxon>Pythium</taxon>
    </lineage>
</organism>
<dbReference type="GO" id="GO:0005524">
    <property type="term" value="F:ATP binding"/>
    <property type="evidence" value="ECO:0007669"/>
    <property type="project" value="InterPro"/>
</dbReference>
<dbReference type="AlphaFoldDB" id="A0AAD5QE70"/>
<name>A0AAD5QE70_PYTIN</name>
<dbReference type="PROSITE" id="PS50011">
    <property type="entry name" value="PROTEIN_KINASE_DOM"/>
    <property type="match status" value="1"/>
</dbReference>
<reference evidence="2" key="1">
    <citation type="submission" date="2021-12" db="EMBL/GenBank/DDBJ databases">
        <title>Prjna785345.</title>
        <authorList>
            <person name="Rujirawat T."/>
            <person name="Krajaejun T."/>
        </authorList>
    </citation>
    <scope>NUCLEOTIDE SEQUENCE</scope>
    <source>
        <strain evidence="2">Pi057C3</strain>
    </source>
</reference>
<comment type="caution">
    <text evidence="2">The sequence shown here is derived from an EMBL/GenBank/DDBJ whole genome shotgun (WGS) entry which is preliminary data.</text>
</comment>
<dbReference type="SMART" id="SM00220">
    <property type="entry name" value="S_TKc"/>
    <property type="match status" value="1"/>
</dbReference>